<evidence type="ECO:0000256" key="2">
    <source>
        <dbReference type="SAM" id="SignalP"/>
    </source>
</evidence>
<feature type="chain" id="PRO_5042844691" evidence="2">
    <location>
        <begin position="21"/>
        <end position="389"/>
    </location>
</feature>
<keyword evidence="4" id="KW-1185">Reference proteome</keyword>
<feature type="transmembrane region" description="Helical" evidence="1">
    <location>
        <begin position="239"/>
        <end position="260"/>
    </location>
</feature>
<feature type="signal peptide" evidence="2">
    <location>
        <begin position="1"/>
        <end position="20"/>
    </location>
</feature>
<dbReference type="EMBL" id="JAYKXH010000006">
    <property type="protein sequence ID" value="KAK7166495.1"/>
    <property type="molecule type" value="Genomic_DNA"/>
</dbReference>
<protein>
    <submittedName>
        <fullName evidence="3">Uncharacterized protein</fullName>
    </submittedName>
</protein>
<dbReference type="AlphaFoldDB" id="A0AAN9DGB3"/>
<keyword evidence="2" id="KW-0732">Signal</keyword>
<proteinExistence type="predicted"/>
<sequence length="389" mass="43724">MTRSSAFKLILVFILTFILCLPEFFPKVSKIQFCCEPFDPCRPQNDAKFCGQADPPCATELINASSQHRRDEGWYLCKAEIDLRLLHNNTSQSEDVMVLLTMEAGNLTGWNISVFALLNNTELYTGPQNDQRLFYCYLPPDNSKCPVLNMSTEEPTQQNSSHPRQNTSILKTTSAKPITSSLKTTTISSQVTASTHELQCQTTSSSFLFYYHEHNETARSAALSVTHTKKVGWGVITSVWLALVLTVIVVTLLSVSCLIFKSKRRKSHLFTIVPVSASGHQVSKPTENLMSNVPDVTIAMYSMSDDDDVFFEISSTENRTEENLLRVADLMYKGRLSPIVEITDENEEEEQCNAPETKEEFQLQHLAAQGNCEPSTYLHHRNNFSCSGH</sequence>
<reference evidence="3 4" key="1">
    <citation type="submission" date="2024-02" db="EMBL/GenBank/DDBJ databases">
        <title>Chromosome-level genome assembly of the Eurasian Minnow (Phoxinus phoxinus).</title>
        <authorList>
            <person name="Oriowo T.O."/>
            <person name="Martin S."/>
            <person name="Stange M."/>
            <person name="Chrysostomakis Y."/>
            <person name="Brown T."/>
            <person name="Winkler S."/>
            <person name="Kukowka S."/>
            <person name="Myers E.W."/>
            <person name="Bohne A."/>
        </authorList>
    </citation>
    <scope>NUCLEOTIDE SEQUENCE [LARGE SCALE GENOMIC DNA]</scope>
    <source>
        <strain evidence="3">ZFMK-TIS-60720</strain>
        <tissue evidence="3">Whole Organism</tissue>
    </source>
</reference>
<keyword evidence="1" id="KW-1133">Transmembrane helix</keyword>
<organism evidence="3 4">
    <name type="scientific">Phoxinus phoxinus</name>
    <name type="common">Eurasian minnow</name>
    <dbReference type="NCBI Taxonomy" id="58324"/>
    <lineage>
        <taxon>Eukaryota</taxon>
        <taxon>Metazoa</taxon>
        <taxon>Chordata</taxon>
        <taxon>Craniata</taxon>
        <taxon>Vertebrata</taxon>
        <taxon>Euteleostomi</taxon>
        <taxon>Actinopterygii</taxon>
        <taxon>Neopterygii</taxon>
        <taxon>Teleostei</taxon>
        <taxon>Ostariophysi</taxon>
        <taxon>Cypriniformes</taxon>
        <taxon>Leuciscidae</taxon>
        <taxon>Phoxininae</taxon>
        <taxon>Phoxinus</taxon>
    </lineage>
</organism>
<dbReference type="Proteomes" id="UP001364617">
    <property type="component" value="Unassembled WGS sequence"/>
</dbReference>
<evidence type="ECO:0000313" key="4">
    <source>
        <dbReference type="Proteomes" id="UP001364617"/>
    </source>
</evidence>
<evidence type="ECO:0000313" key="3">
    <source>
        <dbReference type="EMBL" id="KAK7166495.1"/>
    </source>
</evidence>
<comment type="caution">
    <text evidence="3">The sequence shown here is derived from an EMBL/GenBank/DDBJ whole genome shotgun (WGS) entry which is preliminary data.</text>
</comment>
<accession>A0AAN9DGB3</accession>
<keyword evidence="1" id="KW-0812">Transmembrane</keyword>
<keyword evidence="1" id="KW-0472">Membrane</keyword>
<name>A0AAN9DGB3_9TELE</name>
<gene>
    <name evidence="3" type="ORF">R3I93_006303</name>
</gene>
<evidence type="ECO:0000256" key="1">
    <source>
        <dbReference type="SAM" id="Phobius"/>
    </source>
</evidence>